<evidence type="ECO:0000256" key="6">
    <source>
        <dbReference type="ARBA" id="ARBA00022989"/>
    </source>
</evidence>
<sequence length="464" mass="52114">MQANKTFFGHPRPLFTLFFTEMWERFSFYGMRALLVLYMTQYLFNEAQAGKEVWGYAAIRGAIEYFFGPLNNQALSSQIYGLYTGLVYFTPFFGGLIADRYWGQKRSVYVGGVLMAIGHFLMAVESLFFPALLFLILGNGFFKPNISTQVGGLYQEGDSRRDRAFTLFYMGINLGAFFSPLVCGTLGQKVGWHWGFGAAGIGMLISLVVYHFGGKNLPESKTFYAKAQELKSDTKLTRTEWVRTCALTFLCLVTIFFWGVYEQQGNTLQLWADQSTDWNFFGWEIPSTWYQSFNPFIIFLAAPLLDRYWGWQARRNKEASTVTKMAIGCVMGTLALAVMLVAAKNVGDGRGSVLWLLGSTFLLTMGELYISPIGLSLVTKVSPTKIVSMMMGVWFLATFFGNYIAGYIGSYYDRMPKENFFLLLAVLSLAPAILFLVSHKVLTKALSKEGLNNPAPGAQRTVEV</sequence>
<gene>
    <name evidence="10" type="ORF">MNR06_04085</name>
</gene>
<evidence type="ECO:0000256" key="9">
    <source>
        <dbReference type="SAM" id="Phobius"/>
    </source>
</evidence>
<organism evidence="10 11">
    <name type="scientific">Bdellovibrio reynosensis</name>
    <dbReference type="NCBI Taxonomy" id="2835041"/>
    <lineage>
        <taxon>Bacteria</taxon>
        <taxon>Pseudomonadati</taxon>
        <taxon>Bdellovibrionota</taxon>
        <taxon>Bdellovibrionia</taxon>
        <taxon>Bdellovibrionales</taxon>
        <taxon>Pseudobdellovibrionaceae</taxon>
        <taxon>Bdellovibrio</taxon>
    </lineage>
</organism>
<dbReference type="SUPFAM" id="SSF103473">
    <property type="entry name" value="MFS general substrate transporter"/>
    <property type="match status" value="1"/>
</dbReference>
<keyword evidence="7 9" id="KW-0472">Membrane</keyword>
<keyword evidence="5" id="KW-0571">Peptide transport</keyword>
<dbReference type="InterPro" id="IPR018456">
    <property type="entry name" value="PTR2_symporter_CS"/>
</dbReference>
<dbReference type="PROSITE" id="PS01023">
    <property type="entry name" value="PTR2_2"/>
    <property type="match status" value="1"/>
</dbReference>
<keyword evidence="4 8" id="KW-0812">Transmembrane</keyword>
<evidence type="ECO:0000313" key="11">
    <source>
        <dbReference type="Proteomes" id="UP000830116"/>
    </source>
</evidence>
<dbReference type="InterPro" id="IPR005279">
    <property type="entry name" value="Dipep/tripep_permease"/>
</dbReference>
<dbReference type="InterPro" id="IPR050171">
    <property type="entry name" value="MFS_Transporters"/>
</dbReference>
<evidence type="ECO:0000313" key="10">
    <source>
        <dbReference type="EMBL" id="UOF02133.1"/>
    </source>
</evidence>
<dbReference type="EMBL" id="CP093442">
    <property type="protein sequence ID" value="UOF02133.1"/>
    <property type="molecule type" value="Genomic_DNA"/>
</dbReference>
<evidence type="ECO:0000256" key="1">
    <source>
        <dbReference type="ARBA" id="ARBA00004651"/>
    </source>
</evidence>
<feature type="transmembrane region" description="Helical" evidence="9">
    <location>
        <begin position="241"/>
        <end position="261"/>
    </location>
</feature>
<feature type="transmembrane region" description="Helical" evidence="9">
    <location>
        <begin position="325"/>
        <end position="343"/>
    </location>
</feature>
<dbReference type="Gene3D" id="1.20.1250.20">
    <property type="entry name" value="MFS general substrate transporter like domains"/>
    <property type="match status" value="2"/>
</dbReference>
<evidence type="ECO:0000256" key="3">
    <source>
        <dbReference type="ARBA" id="ARBA00022475"/>
    </source>
</evidence>
<keyword evidence="5" id="KW-0653">Protein transport</keyword>
<keyword evidence="11" id="KW-1185">Reference proteome</keyword>
<feature type="transmembrane region" description="Helical" evidence="9">
    <location>
        <begin position="80"/>
        <end position="102"/>
    </location>
</feature>
<dbReference type="CDD" id="cd17346">
    <property type="entry name" value="MFS_DtpA_like"/>
    <property type="match status" value="1"/>
</dbReference>
<protein>
    <submittedName>
        <fullName evidence="10">Peptide MFS transporter</fullName>
    </submittedName>
</protein>
<feature type="transmembrane region" description="Helical" evidence="9">
    <location>
        <begin position="167"/>
        <end position="187"/>
    </location>
</feature>
<proteinExistence type="inferred from homology"/>
<evidence type="ECO:0000256" key="8">
    <source>
        <dbReference type="RuleBase" id="RU003755"/>
    </source>
</evidence>
<evidence type="ECO:0000256" key="2">
    <source>
        <dbReference type="ARBA" id="ARBA00022448"/>
    </source>
</evidence>
<evidence type="ECO:0000256" key="5">
    <source>
        <dbReference type="ARBA" id="ARBA00022856"/>
    </source>
</evidence>
<keyword evidence="3" id="KW-1003">Cell membrane</keyword>
<dbReference type="RefSeq" id="WP_243538902.1">
    <property type="nucleotide sequence ID" value="NZ_CP093442.1"/>
</dbReference>
<reference evidence="10" key="1">
    <citation type="submission" date="2022-03" db="EMBL/GenBank/DDBJ databases">
        <title>Genome Identification and Characterization of new species Bdellovibrio reynosense LBG001 sp. nov. from a Mexico soil sample.</title>
        <authorList>
            <person name="Camilli A."/>
            <person name="Ajao Y."/>
            <person name="Guo X."/>
        </authorList>
    </citation>
    <scope>NUCLEOTIDE SEQUENCE</scope>
    <source>
        <strain evidence="10">LBG001</strain>
    </source>
</reference>
<feature type="transmembrane region" description="Helical" evidence="9">
    <location>
        <begin position="420"/>
        <end position="438"/>
    </location>
</feature>
<comment type="subcellular location">
    <subcellularLocation>
        <location evidence="1">Cell membrane</location>
        <topology evidence="1">Multi-pass membrane protein</topology>
    </subcellularLocation>
    <subcellularLocation>
        <location evidence="8">Membrane</location>
        <topology evidence="8">Multi-pass membrane protein</topology>
    </subcellularLocation>
</comment>
<dbReference type="InterPro" id="IPR000109">
    <property type="entry name" value="POT_fam"/>
</dbReference>
<name>A0ABY4CBB0_9BACT</name>
<dbReference type="Pfam" id="PF00854">
    <property type="entry name" value="PTR2"/>
    <property type="match status" value="2"/>
</dbReference>
<dbReference type="PANTHER" id="PTHR23517:SF15">
    <property type="entry name" value="PROTON-DEPENDENT OLIGOPEPTIDE FAMILY TRANSPORT PROTEIN"/>
    <property type="match status" value="1"/>
</dbReference>
<feature type="transmembrane region" description="Helical" evidence="9">
    <location>
        <begin position="355"/>
        <end position="379"/>
    </location>
</feature>
<dbReference type="Proteomes" id="UP000830116">
    <property type="component" value="Chromosome"/>
</dbReference>
<dbReference type="NCBIfam" id="TIGR00924">
    <property type="entry name" value="yjdL_sub1_fam"/>
    <property type="match status" value="1"/>
</dbReference>
<evidence type="ECO:0000256" key="7">
    <source>
        <dbReference type="ARBA" id="ARBA00023136"/>
    </source>
</evidence>
<feature type="transmembrane region" description="Helical" evidence="9">
    <location>
        <begin position="193"/>
        <end position="213"/>
    </location>
</feature>
<dbReference type="InterPro" id="IPR036259">
    <property type="entry name" value="MFS_trans_sf"/>
</dbReference>
<keyword evidence="6 9" id="KW-1133">Transmembrane helix</keyword>
<feature type="transmembrane region" description="Helical" evidence="9">
    <location>
        <begin position="108"/>
        <end position="137"/>
    </location>
</feature>
<feature type="transmembrane region" description="Helical" evidence="9">
    <location>
        <begin position="386"/>
        <end position="408"/>
    </location>
</feature>
<accession>A0ABY4CBB0</accession>
<feature type="transmembrane region" description="Helical" evidence="9">
    <location>
        <begin position="288"/>
        <end position="305"/>
    </location>
</feature>
<comment type="similarity">
    <text evidence="8">Belongs to the major facilitator superfamily. Proton-dependent oligopeptide transporter (POT/PTR) (TC 2.A.17) family.</text>
</comment>
<evidence type="ECO:0000256" key="4">
    <source>
        <dbReference type="ARBA" id="ARBA00022692"/>
    </source>
</evidence>
<dbReference type="PANTHER" id="PTHR23517">
    <property type="entry name" value="RESISTANCE PROTEIN MDTM, PUTATIVE-RELATED-RELATED"/>
    <property type="match status" value="1"/>
</dbReference>
<keyword evidence="2 8" id="KW-0813">Transport</keyword>